<feature type="transmembrane region" description="Helical" evidence="6">
    <location>
        <begin position="412"/>
        <end position="435"/>
    </location>
</feature>
<name>A0A4Y9Z821_9AGAM</name>
<organism evidence="8 9">
    <name type="scientific">Dentipellis fragilis</name>
    <dbReference type="NCBI Taxonomy" id="205917"/>
    <lineage>
        <taxon>Eukaryota</taxon>
        <taxon>Fungi</taxon>
        <taxon>Dikarya</taxon>
        <taxon>Basidiomycota</taxon>
        <taxon>Agaricomycotina</taxon>
        <taxon>Agaricomycetes</taxon>
        <taxon>Russulales</taxon>
        <taxon>Hericiaceae</taxon>
        <taxon>Dentipellis</taxon>
    </lineage>
</organism>
<evidence type="ECO:0000313" key="8">
    <source>
        <dbReference type="EMBL" id="TFY69961.1"/>
    </source>
</evidence>
<evidence type="ECO:0000256" key="1">
    <source>
        <dbReference type="ARBA" id="ARBA00004141"/>
    </source>
</evidence>
<dbReference type="EMBL" id="SEOQ01000123">
    <property type="protein sequence ID" value="TFY69961.1"/>
    <property type="molecule type" value="Genomic_DNA"/>
</dbReference>
<dbReference type="FunFam" id="1.20.1250.20:FF:000013">
    <property type="entry name" value="MFS general substrate transporter"/>
    <property type="match status" value="1"/>
</dbReference>
<proteinExistence type="predicted"/>
<dbReference type="InterPro" id="IPR020846">
    <property type="entry name" value="MFS_dom"/>
</dbReference>
<reference evidence="8 9" key="1">
    <citation type="submission" date="2019-02" db="EMBL/GenBank/DDBJ databases">
        <title>Genome sequencing of the rare red list fungi Dentipellis fragilis.</title>
        <authorList>
            <person name="Buettner E."/>
            <person name="Kellner H."/>
        </authorList>
    </citation>
    <scope>NUCLEOTIDE SEQUENCE [LARGE SCALE GENOMIC DNA]</scope>
    <source>
        <strain evidence="8 9">DSM 105465</strain>
    </source>
</reference>
<dbReference type="Pfam" id="PF07690">
    <property type="entry name" value="MFS_1"/>
    <property type="match status" value="1"/>
</dbReference>
<keyword evidence="9" id="KW-1185">Reference proteome</keyword>
<feature type="transmembrane region" description="Helical" evidence="6">
    <location>
        <begin position="217"/>
        <end position="237"/>
    </location>
</feature>
<evidence type="ECO:0000313" key="9">
    <source>
        <dbReference type="Proteomes" id="UP000298327"/>
    </source>
</evidence>
<keyword evidence="3 6" id="KW-0812">Transmembrane</keyword>
<evidence type="ECO:0000256" key="5">
    <source>
        <dbReference type="ARBA" id="ARBA00023136"/>
    </source>
</evidence>
<feature type="transmembrane region" description="Helical" evidence="6">
    <location>
        <begin position="388"/>
        <end position="405"/>
    </location>
</feature>
<feature type="transmembrane region" description="Helical" evidence="6">
    <location>
        <begin position="471"/>
        <end position="494"/>
    </location>
</feature>
<dbReference type="GO" id="GO:0022857">
    <property type="term" value="F:transmembrane transporter activity"/>
    <property type="evidence" value="ECO:0007669"/>
    <property type="project" value="InterPro"/>
</dbReference>
<protein>
    <recommendedName>
        <fullName evidence="7">Major facilitator superfamily (MFS) profile domain-containing protein</fullName>
    </recommendedName>
</protein>
<feature type="transmembrane region" description="Helical" evidence="6">
    <location>
        <begin position="244"/>
        <end position="267"/>
    </location>
</feature>
<feature type="transmembrane region" description="Helical" evidence="6">
    <location>
        <begin position="157"/>
        <end position="175"/>
    </location>
</feature>
<feature type="transmembrane region" description="Helical" evidence="6">
    <location>
        <begin position="279"/>
        <end position="301"/>
    </location>
</feature>
<accession>A0A4Y9Z821</accession>
<keyword evidence="2" id="KW-0813">Transport</keyword>
<dbReference type="PROSITE" id="PS50850">
    <property type="entry name" value="MFS"/>
    <property type="match status" value="1"/>
</dbReference>
<evidence type="ECO:0000256" key="6">
    <source>
        <dbReference type="SAM" id="Phobius"/>
    </source>
</evidence>
<dbReference type="FunFam" id="1.20.1250.20:FF:000057">
    <property type="entry name" value="MFS general substrate transporter"/>
    <property type="match status" value="1"/>
</dbReference>
<evidence type="ECO:0000256" key="3">
    <source>
        <dbReference type="ARBA" id="ARBA00022692"/>
    </source>
</evidence>
<feature type="transmembrane region" description="Helical" evidence="6">
    <location>
        <begin position="441"/>
        <end position="464"/>
    </location>
</feature>
<comment type="subcellular location">
    <subcellularLocation>
        <location evidence="1">Membrane</location>
        <topology evidence="1">Multi-pass membrane protein</topology>
    </subcellularLocation>
</comment>
<dbReference type="PANTHER" id="PTHR43791:SF49">
    <property type="entry name" value="TRANSPORTER, PUTATIVE (AFU_ORTHOLOGUE AFUA_4G04250)-RELATED"/>
    <property type="match status" value="1"/>
</dbReference>
<gene>
    <name evidence="8" type="ORF">EVG20_g2929</name>
</gene>
<dbReference type="OrthoDB" id="3639251at2759"/>
<evidence type="ECO:0000256" key="2">
    <source>
        <dbReference type="ARBA" id="ARBA00022448"/>
    </source>
</evidence>
<keyword evidence="5 6" id="KW-0472">Membrane</keyword>
<dbReference type="Gene3D" id="1.20.1250.20">
    <property type="entry name" value="MFS general substrate transporter like domains"/>
    <property type="match status" value="2"/>
</dbReference>
<feature type="transmembrane region" description="Helical" evidence="6">
    <location>
        <begin position="506"/>
        <end position="527"/>
    </location>
</feature>
<keyword evidence="4 6" id="KW-1133">Transmembrane helix</keyword>
<dbReference type="Proteomes" id="UP000298327">
    <property type="component" value="Unassembled WGS sequence"/>
</dbReference>
<feature type="transmembrane region" description="Helical" evidence="6">
    <location>
        <begin position="352"/>
        <end position="376"/>
    </location>
</feature>
<dbReference type="STRING" id="205917.A0A4Y9Z821"/>
<evidence type="ECO:0000256" key="4">
    <source>
        <dbReference type="ARBA" id="ARBA00022989"/>
    </source>
</evidence>
<dbReference type="SUPFAM" id="SSF103473">
    <property type="entry name" value="MFS general substrate transporter"/>
    <property type="match status" value="1"/>
</dbReference>
<dbReference type="InterPro" id="IPR011701">
    <property type="entry name" value="MFS"/>
</dbReference>
<dbReference type="InterPro" id="IPR036259">
    <property type="entry name" value="MFS_trans_sf"/>
</dbReference>
<sequence>MLRGPRRSHEVALSDCAAVGKVSRRHSTELERIWLVHLSLPPSDSLGSAMIVAEPVSLHPGEVSLPDSPPTSYHEKDMEKDVLAREESASEDEAVYIVDPEAERKLIRRLDIRIIPASMFIYVLCFLDRSNVGNAKILNADTGDSLAQSLHISNNQYNTALMVFFIAYAIFQVPSNYMLKKLYPSRWMAFLMMGWGGTTMILAAVKDLPSLTGVRFLLGAFEAGLFAGIVYFLTFWYKPRERSLRIALISACATLGGGFGGSIAFGVGRLNQAMGLEGWRWLVLIEGAPTCASAVLVYLFFPDYPETVSWLSPAERELAINRIKGVASLGHSRISWEQTQATLRDWRLWLHYLIFVAVSVPFSSISLFAPTIVAGLGFEGLDAQLFTVPPYGIGFVVTVVVAWICDRYEKWSWGAVVSFLIASVSFFIQGAIAATAFKTRYGMLCIGSSFSYASIPPLLTWLTANLRSTSAITLAVALNVTLGTIGQIIGVYIYKGDEAPGYPTGHYTNAGALLVCTAVTLLLKVVYTRRNRHLTAGERPWRT</sequence>
<dbReference type="GO" id="GO:0016020">
    <property type="term" value="C:membrane"/>
    <property type="evidence" value="ECO:0007669"/>
    <property type="project" value="UniProtKB-SubCell"/>
</dbReference>
<evidence type="ECO:0000259" key="7">
    <source>
        <dbReference type="PROSITE" id="PS50850"/>
    </source>
</evidence>
<comment type="caution">
    <text evidence="8">The sequence shown here is derived from an EMBL/GenBank/DDBJ whole genome shotgun (WGS) entry which is preliminary data.</text>
</comment>
<feature type="transmembrane region" description="Helical" evidence="6">
    <location>
        <begin position="187"/>
        <end position="205"/>
    </location>
</feature>
<dbReference type="PANTHER" id="PTHR43791">
    <property type="entry name" value="PERMEASE-RELATED"/>
    <property type="match status" value="1"/>
</dbReference>
<dbReference type="AlphaFoldDB" id="A0A4Y9Z821"/>
<feature type="domain" description="Major facilitator superfamily (MFS) profile" evidence="7">
    <location>
        <begin position="114"/>
        <end position="532"/>
    </location>
</feature>